<dbReference type="STRING" id="50429.A0A2B4R8K9"/>
<evidence type="ECO:0000259" key="1">
    <source>
        <dbReference type="PROSITE" id="PS50994"/>
    </source>
</evidence>
<accession>A0A2B4R8K9</accession>
<proteinExistence type="predicted"/>
<dbReference type="InterPro" id="IPR012337">
    <property type="entry name" value="RNaseH-like_sf"/>
</dbReference>
<dbReference type="GO" id="GO:0015074">
    <property type="term" value="P:DNA integration"/>
    <property type="evidence" value="ECO:0007669"/>
    <property type="project" value="InterPro"/>
</dbReference>
<dbReference type="Proteomes" id="UP000225706">
    <property type="component" value="Unassembled WGS sequence"/>
</dbReference>
<comment type="caution">
    <text evidence="2">The sequence shown here is derived from an EMBL/GenBank/DDBJ whole genome shotgun (WGS) entry which is preliminary data.</text>
</comment>
<evidence type="ECO:0000313" key="2">
    <source>
        <dbReference type="EMBL" id="PFX13981.1"/>
    </source>
</evidence>
<dbReference type="Pfam" id="PF00665">
    <property type="entry name" value="rve"/>
    <property type="match status" value="1"/>
</dbReference>
<name>A0A2B4R8K9_STYPI</name>
<dbReference type="AlphaFoldDB" id="A0A2B4R8K9"/>
<keyword evidence="3" id="KW-1185">Reference proteome</keyword>
<protein>
    <submittedName>
        <fullName evidence="2">Uncharacterized protein F54H12.2</fullName>
    </submittedName>
</protein>
<feature type="domain" description="Integrase catalytic" evidence="1">
    <location>
        <begin position="344"/>
        <end position="447"/>
    </location>
</feature>
<gene>
    <name evidence="2" type="primary">F54H12.2</name>
    <name evidence="2" type="ORF">AWC38_SpisGene21901</name>
</gene>
<sequence>MIDGVPQVAKEPKKNWTKKKNVKNLSLDLNSRVPVMQTPVEVVYPSDIPEMTTEEPLKQLTNLVESIKPDVPQQQQPMPQEVPPVEVHVLEEGEIPEAGNYPYGTLEELLASVEAGYPCSIHNSGMNEVHSRKEWVQDVFLACPVDNCPVFTSLKDYTTYYDGCRRQGHEWFTLDRIASMKCKCGETPTLAMSKSERNYNQLFLRYFQEGLQIAYAMENATKLEELTKEDIFEIAQLIGSDKFKKVSSRLNVTKDELQCIKHDLELYEYAMDNVVDADTSQNPLRNAMSKTKTQRHEYESPRHIGSLGGIQPYAKAQKIPLSQAKKELEKNLAYTLHKPRRRRGEFAPVLVFDIDEQWVADLIEVQTIAKENKGFRYILVVVDAFSKYAWAVPLKKKTGKEVTDAFTKIVTQGRKPQKLQTDAGKEFYNKAFQTWLPSQDLSTVKSRFMKVSPQTSSIRPIEVYVPKQTEFIDLARRFVELDLTFKTTGNGILTSRADAVGNLLSPVNNIAHSLFKQINVKLNGTLITEQVDMYHLKVYIQTLLNFDREDGETILAPAGGRNDIDSPQTYTGTNVKSDDDAYGALSANQQARKWLAPRTEMDLKFYLNPVALYFNADANPGAEQVRQHVDDIKLTFYVCLVSLNPSVYDNAMSIITRNPAKYPIIRAEMRQLPFDNAATYKEIINPFNGEIPQRIVMGILTTTAFNGQYDEDPFAFGQFGVEGVKQMEWRRIPLRDDAIEHTEWIQRYDGVS</sequence>
<dbReference type="InterPro" id="IPR036397">
    <property type="entry name" value="RNaseH_sf"/>
</dbReference>
<evidence type="ECO:0000313" key="3">
    <source>
        <dbReference type="Proteomes" id="UP000225706"/>
    </source>
</evidence>
<dbReference type="PROSITE" id="PS50994">
    <property type="entry name" value="INTEGRASE"/>
    <property type="match status" value="1"/>
</dbReference>
<dbReference type="PANTHER" id="PTHR46585">
    <property type="entry name" value="INTEGRASE CORE DOMAIN CONTAINING PROTEIN"/>
    <property type="match status" value="1"/>
</dbReference>
<dbReference type="Gene3D" id="3.30.420.10">
    <property type="entry name" value="Ribonuclease H-like superfamily/Ribonuclease H"/>
    <property type="match status" value="1"/>
</dbReference>
<dbReference type="SUPFAM" id="SSF53098">
    <property type="entry name" value="Ribonuclease H-like"/>
    <property type="match status" value="1"/>
</dbReference>
<dbReference type="OrthoDB" id="5955637at2759"/>
<dbReference type="GO" id="GO:0003676">
    <property type="term" value="F:nucleic acid binding"/>
    <property type="evidence" value="ECO:0007669"/>
    <property type="project" value="InterPro"/>
</dbReference>
<dbReference type="EMBL" id="LSMT01000859">
    <property type="protein sequence ID" value="PFX13981.1"/>
    <property type="molecule type" value="Genomic_DNA"/>
</dbReference>
<dbReference type="InterPro" id="IPR001584">
    <property type="entry name" value="Integrase_cat-core"/>
</dbReference>
<reference evidence="3" key="1">
    <citation type="journal article" date="2017" name="bioRxiv">
        <title>Comparative analysis of the genomes of Stylophora pistillata and Acropora digitifera provides evidence for extensive differences between species of corals.</title>
        <authorList>
            <person name="Voolstra C.R."/>
            <person name="Li Y."/>
            <person name="Liew Y.J."/>
            <person name="Baumgarten S."/>
            <person name="Zoccola D."/>
            <person name="Flot J.-F."/>
            <person name="Tambutte S."/>
            <person name="Allemand D."/>
            <person name="Aranda M."/>
        </authorList>
    </citation>
    <scope>NUCLEOTIDE SEQUENCE [LARGE SCALE GENOMIC DNA]</scope>
</reference>
<dbReference type="PANTHER" id="PTHR46585:SF1">
    <property type="entry name" value="CHROMO DOMAIN-CONTAINING PROTEIN"/>
    <property type="match status" value="1"/>
</dbReference>
<organism evidence="2 3">
    <name type="scientific">Stylophora pistillata</name>
    <name type="common">Smooth cauliflower coral</name>
    <dbReference type="NCBI Taxonomy" id="50429"/>
    <lineage>
        <taxon>Eukaryota</taxon>
        <taxon>Metazoa</taxon>
        <taxon>Cnidaria</taxon>
        <taxon>Anthozoa</taxon>
        <taxon>Hexacorallia</taxon>
        <taxon>Scleractinia</taxon>
        <taxon>Astrocoeniina</taxon>
        <taxon>Pocilloporidae</taxon>
        <taxon>Stylophora</taxon>
    </lineage>
</organism>